<evidence type="ECO:0000313" key="1">
    <source>
        <dbReference type="EMBL" id="KAJ8675428.1"/>
    </source>
</evidence>
<accession>A0ACC2NW44</accession>
<dbReference type="EMBL" id="CM056742">
    <property type="protein sequence ID" value="KAJ8675428.1"/>
    <property type="molecule type" value="Genomic_DNA"/>
</dbReference>
<evidence type="ECO:0000313" key="2">
    <source>
        <dbReference type="Proteomes" id="UP001239111"/>
    </source>
</evidence>
<proteinExistence type="predicted"/>
<reference evidence="1" key="1">
    <citation type="submission" date="2023-04" db="EMBL/GenBank/DDBJ databases">
        <title>A chromosome-level genome assembly of the parasitoid wasp Eretmocerus hayati.</title>
        <authorList>
            <person name="Zhong Y."/>
            <person name="Liu S."/>
            <person name="Liu Y."/>
        </authorList>
    </citation>
    <scope>NUCLEOTIDE SEQUENCE</scope>
    <source>
        <strain evidence="1">ZJU_SS_LIU_2023</strain>
    </source>
</reference>
<organism evidence="1 2">
    <name type="scientific">Eretmocerus hayati</name>
    <dbReference type="NCBI Taxonomy" id="131215"/>
    <lineage>
        <taxon>Eukaryota</taxon>
        <taxon>Metazoa</taxon>
        <taxon>Ecdysozoa</taxon>
        <taxon>Arthropoda</taxon>
        <taxon>Hexapoda</taxon>
        <taxon>Insecta</taxon>
        <taxon>Pterygota</taxon>
        <taxon>Neoptera</taxon>
        <taxon>Endopterygota</taxon>
        <taxon>Hymenoptera</taxon>
        <taxon>Apocrita</taxon>
        <taxon>Proctotrupomorpha</taxon>
        <taxon>Chalcidoidea</taxon>
        <taxon>Aphelinidae</taxon>
        <taxon>Aphelininae</taxon>
        <taxon>Eretmocerus</taxon>
    </lineage>
</organism>
<gene>
    <name evidence="1" type="ORF">QAD02_011214</name>
</gene>
<sequence>MTSNNTPIRLENSGPRRGSPLQRVRSYLNDELVTRFELSGRFRAPSTASPEQRSPSNFVRRLVASLERRGKDSSPIGRALASANLPTPGSPGPGTFIHSGGSWRRSSCGIEGEVSRRCNEAFGVKADGRPKSCRNTLGKSTSLRTKLENVYEESSAPSESPASSVCGNSDDEELIPITRESNSQTTKSPKSTISTSANNPTTSIPIIASTARILKNFLSTIVTSWKSKSPTQTPSPKTTSKNNIKNRLLQLPRGLRNNQLLNKINSKDCNNDITIADRPSLGDELHVFRRDTMPRLMNRYERRKRAAGGRIKNFASSPDLMRLGNRQKGGNGKELENSFDRLLLRSRTSALIHEEMGDGCVATVKPRRRSKCDGQNLIMMKQQQRFSLDLDGVRVKDDDWDEDLQKWQEGSVMSLAVTRAQPVQVPVPPTLPPMAPRMTNTNEIREADYAEINHQLIGRAKGPNENDPLYDVPRRLAPPPQAYHTVQLRIGQPPPRYENVGFGGNRSENNEIITTGEETSQMDDQRLQCTAFTTF</sequence>
<protein>
    <submittedName>
        <fullName evidence="1">Uncharacterized protein</fullName>
    </submittedName>
</protein>
<name>A0ACC2NW44_9HYME</name>
<dbReference type="Proteomes" id="UP001239111">
    <property type="component" value="Chromosome 2"/>
</dbReference>
<keyword evidence="2" id="KW-1185">Reference proteome</keyword>
<comment type="caution">
    <text evidence="1">The sequence shown here is derived from an EMBL/GenBank/DDBJ whole genome shotgun (WGS) entry which is preliminary data.</text>
</comment>